<accession>A0ACB8QC84</accession>
<reference evidence="1" key="2">
    <citation type="journal article" date="2022" name="New Phytol.">
        <title>Evolutionary transition to the ectomycorrhizal habit in the genomes of a hyperdiverse lineage of mushroom-forming fungi.</title>
        <authorList>
            <person name="Looney B."/>
            <person name="Miyauchi S."/>
            <person name="Morin E."/>
            <person name="Drula E."/>
            <person name="Courty P.E."/>
            <person name="Kohler A."/>
            <person name="Kuo A."/>
            <person name="LaButti K."/>
            <person name="Pangilinan J."/>
            <person name="Lipzen A."/>
            <person name="Riley R."/>
            <person name="Andreopoulos W."/>
            <person name="He G."/>
            <person name="Johnson J."/>
            <person name="Nolan M."/>
            <person name="Tritt A."/>
            <person name="Barry K.W."/>
            <person name="Grigoriev I.V."/>
            <person name="Nagy L.G."/>
            <person name="Hibbett D."/>
            <person name="Henrissat B."/>
            <person name="Matheny P.B."/>
            <person name="Labbe J."/>
            <person name="Martin F.M."/>
        </authorList>
    </citation>
    <scope>NUCLEOTIDE SEQUENCE</scope>
    <source>
        <strain evidence="1">EC-137</strain>
    </source>
</reference>
<feature type="non-terminal residue" evidence="1">
    <location>
        <position position="1"/>
    </location>
</feature>
<comment type="caution">
    <text evidence="1">The sequence shown here is derived from an EMBL/GenBank/DDBJ whole genome shotgun (WGS) entry which is preliminary data.</text>
</comment>
<sequence>YVQQSSRFFVKEGVGCSVTVDISWFSLIAVQSWPVVLPSVSVFFYCPKVIYVFYHHSRATNEFFRNNTSVARLGYFRLLALASVDIVLTLPYGVISTVQNLIENTSAGASIPFFREWKITHSNWAPVTRSYAEIRAEGSWALSDYYLSSWTSVALSLVIFALFGMTPDARATYRRGFYAICKPFGLKP</sequence>
<gene>
    <name evidence="1" type="ORF">K488DRAFT_9090</name>
</gene>
<proteinExistence type="predicted"/>
<keyword evidence="2" id="KW-1185">Reference proteome</keyword>
<dbReference type="Proteomes" id="UP000814128">
    <property type="component" value="Unassembled WGS sequence"/>
</dbReference>
<evidence type="ECO:0000313" key="1">
    <source>
        <dbReference type="EMBL" id="KAI0029398.1"/>
    </source>
</evidence>
<organism evidence="1 2">
    <name type="scientific">Vararia minispora EC-137</name>
    <dbReference type="NCBI Taxonomy" id="1314806"/>
    <lineage>
        <taxon>Eukaryota</taxon>
        <taxon>Fungi</taxon>
        <taxon>Dikarya</taxon>
        <taxon>Basidiomycota</taxon>
        <taxon>Agaricomycotina</taxon>
        <taxon>Agaricomycetes</taxon>
        <taxon>Russulales</taxon>
        <taxon>Lachnocladiaceae</taxon>
        <taxon>Vararia</taxon>
    </lineage>
</organism>
<name>A0ACB8QC84_9AGAM</name>
<feature type="non-terminal residue" evidence="1">
    <location>
        <position position="188"/>
    </location>
</feature>
<dbReference type="EMBL" id="MU273679">
    <property type="protein sequence ID" value="KAI0029398.1"/>
    <property type="molecule type" value="Genomic_DNA"/>
</dbReference>
<protein>
    <submittedName>
        <fullName evidence="1">GPCR fungal pheromone mating factor</fullName>
    </submittedName>
</protein>
<evidence type="ECO:0000313" key="2">
    <source>
        <dbReference type="Proteomes" id="UP000814128"/>
    </source>
</evidence>
<reference evidence="1" key="1">
    <citation type="submission" date="2021-02" db="EMBL/GenBank/DDBJ databases">
        <authorList>
            <consortium name="DOE Joint Genome Institute"/>
            <person name="Ahrendt S."/>
            <person name="Looney B.P."/>
            <person name="Miyauchi S."/>
            <person name="Morin E."/>
            <person name="Drula E."/>
            <person name="Courty P.E."/>
            <person name="Chicoki N."/>
            <person name="Fauchery L."/>
            <person name="Kohler A."/>
            <person name="Kuo A."/>
            <person name="Labutti K."/>
            <person name="Pangilinan J."/>
            <person name="Lipzen A."/>
            <person name="Riley R."/>
            <person name="Andreopoulos W."/>
            <person name="He G."/>
            <person name="Johnson J."/>
            <person name="Barry K.W."/>
            <person name="Grigoriev I.V."/>
            <person name="Nagy L."/>
            <person name="Hibbett D."/>
            <person name="Henrissat B."/>
            <person name="Matheny P.B."/>
            <person name="Labbe J."/>
            <person name="Martin F."/>
        </authorList>
    </citation>
    <scope>NUCLEOTIDE SEQUENCE</scope>
    <source>
        <strain evidence="1">EC-137</strain>
    </source>
</reference>